<evidence type="ECO:0000256" key="1">
    <source>
        <dbReference type="ARBA" id="ARBA00022679"/>
    </source>
</evidence>
<dbReference type="Pfam" id="PF17917">
    <property type="entry name" value="RT_RNaseH"/>
    <property type="match status" value="1"/>
</dbReference>
<proteinExistence type="predicted"/>
<dbReference type="PANTHER" id="PTHR37984">
    <property type="entry name" value="PROTEIN CBG26694"/>
    <property type="match status" value="1"/>
</dbReference>
<feature type="domain" description="Reverse transcriptase RNase H-like" evidence="7">
    <location>
        <begin position="1"/>
        <end position="52"/>
    </location>
</feature>
<evidence type="ECO:0000256" key="6">
    <source>
        <dbReference type="ARBA" id="ARBA00022918"/>
    </source>
</evidence>
<dbReference type="OrthoDB" id="1751703at2759"/>
<reference evidence="8" key="1">
    <citation type="submission" date="2023-05" db="EMBL/GenBank/DDBJ databases">
        <title>Genome and transcriptome analyses reveal genes involved in the formation of fine ridges on petal epidermal cells in Hibiscus trionum.</title>
        <authorList>
            <person name="Koshimizu S."/>
            <person name="Masuda S."/>
            <person name="Ishii T."/>
            <person name="Shirasu K."/>
            <person name="Hoshino A."/>
            <person name="Arita M."/>
        </authorList>
    </citation>
    <scope>NUCLEOTIDE SEQUENCE</scope>
    <source>
        <strain evidence="8">Hamamatsu line</strain>
    </source>
</reference>
<protein>
    <recommendedName>
        <fullName evidence="7">Reverse transcriptase RNase H-like domain-containing protein</fullName>
    </recommendedName>
</protein>
<evidence type="ECO:0000256" key="3">
    <source>
        <dbReference type="ARBA" id="ARBA00022722"/>
    </source>
</evidence>
<evidence type="ECO:0000256" key="4">
    <source>
        <dbReference type="ARBA" id="ARBA00022759"/>
    </source>
</evidence>
<keyword evidence="4" id="KW-0255">Endonuclease</keyword>
<dbReference type="InterPro" id="IPR041373">
    <property type="entry name" value="RT_RNaseH"/>
</dbReference>
<evidence type="ECO:0000256" key="5">
    <source>
        <dbReference type="ARBA" id="ARBA00022801"/>
    </source>
</evidence>
<keyword evidence="3" id="KW-0540">Nuclease</keyword>
<dbReference type="InterPro" id="IPR043502">
    <property type="entry name" value="DNA/RNA_pol_sf"/>
</dbReference>
<dbReference type="EMBL" id="BSYR01000003">
    <property type="protein sequence ID" value="GMI64094.1"/>
    <property type="molecule type" value="Genomic_DNA"/>
</dbReference>
<evidence type="ECO:0000313" key="8">
    <source>
        <dbReference type="EMBL" id="GMI64094.1"/>
    </source>
</evidence>
<dbReference type="GO" id="GO:0016787">
    <property type="term" value="F:hydrolase activity"/>
    <property type="evidence" value="ECO:0007669"/>
    <property type="project" value="UniProtKB-KW"/>
</dbReference>
<sequence length="174" mass="19699">MLAVLLAVKKWSAYLLGRHFRIKTDHQSLRFLTNQQAITPSQQKWVVKMMGFDYEVCYRKGIHNKVADVLSRNPLFAECTPLTVSASTTDTLDKIVESWKCDDKLQKLIAELEQGNGLQGKYSWDGQRLRRKGKLMVGKDDGLRSEILKFFHGSPMGGHSGVHASTKRTTAVVY</sequence>
<dbReference type="Proteomes" id="UP001165190">
    <property type="component" value="Unassembled WGS sequence"/>
</dbReference>
<keyword evidence="9" id="KW-1185">Reference proteome</keyword>
<evidence type="ECO:0000259" key="7">
    <source>
        <dbReference type="Pfam" id="PF17917"/>
    </source>
</evidence>
<keyword evidence="6" id="KW-0695">RNA-directed DNA polymerase</keyword>
<dbReference type="GO" id="GO:0004519">
    <property type="term" value="F:endonuclease activity"/>
    <property type="evidence" value="ECO:0007669"/>
    <property type="project" value="UniProtKB-KW"/>
</dbReference>
<accession>A0A9W7GSI3</accession>
<keyword evidence="1" id="KW-0808">Transferase</keyword>
<dbReference type="CDD" id="cd09274">
    <property type="entry name" value="RNase_HI_RT_Ty3"/>
    <property type="match status" value="1"/>
</dbReference>
<dbReference type="InterPro" id="IPR050951">
    <property type="entry name" value="Retrovirus_Pol_polyprotein"/>
</dbReference>
<dbReference type="AlphaFoldDB" id="A0A9W7GSI3"/>
<evidence type="ECO:0000256" key="2">
    <source>
        <dbReference type="ARBA" id="ARBA00022695"/>
    </source>
</evidence>
<evidence type="ECO:0000313" key="9">
    <source>
        <dbReference type="Proteomes" id="UP001165190"/>
    </source>
</evidence>
<name>A0A9W7GSI3_HIBTR</name>
<comment type="caution">
    <text evidence="8">The sequence shown here is derived from an EMBL/GenBank/DDBJ whole genome shotgun (WGS) entry which is preliminary data.</text>
</comment>
<organism evidence="8 9">
    <name type="scientific">Hibiscus trionum</name>
    <name type="common">Flower of an hour</name>
    <dbReference type="NCBI Taxonomy" id="183268"/>
    <lineage>
        <taxon>Eukaryota</taxon>
        <taxon>Viridiplantae</taxon>
        <taxon>Streptophyta</taxon>
        <taxon>Embryophyta</taxon>
        <taxon>Tracheophyta</taxon>
        <taxon>Spermatophyta</taxon>
        <taxon>Magnoliopsida</taxon>
        <taxon>eudicotyledons</taxon>
        <taxon>Gunneridae</taxon>
        <taxon>Pentapetalae</taxon>
        <taxon>rosids</taxon>
        <taxon>malvids</taxon>
        <taxon>Malvales</taxon>
        <taxon>Malvaceae</taxon>
        <taxon>Malvoideae</taxon>
        <taxon>Hibiscus</taxon>
    </lineage>
</organism>
<keyword evidence="2" id="KW-0548">Nucleotidyltransferase</keyword>
<dbReference type="SUPFAM" id="SSF56672">
    <property type="entry name" value="DNA/RNA polymerases"/>
    <property type="match status" value="1"/>
</dbReference>
<gene>
    <name evidence="8" type="ORF">HRI_000078700</name>
</gene>
<dbReference type="GO" id="GO:0003964">
    <property type="term" value="F:RNA-directed DNA polymerase activity"/>
    <property type="evidence" value="ECO:0007669"/>
    <property type="project" value="UniProtKB-KW"/>
</dbReference>
<keyword evidence="5" id="KW-0378">Hydrolase</keyword>
<dbReference type="PANTHER" id="PTHR37984:SF5">
    <property type="entry name" value="PROTEIN NYNRIN-LIKE"/>
    <property type="match status" value="1"/>
</dbReference>